<dbReference type="KEGG" id="mon:G8E03_11405"/>
<dbReference type="InterPro" id="IPR002641">
    <property type="entry name" value="PNPLA_dom"/>
</dbReference>
<dbReference type="PROSITE" id="PS51635">
    <property type="entry name" value="PNPLA"/>
    <property type="match status" value="1"/>
</dbReference>
<protein>
    <submittedName>
        <fullName evidence="4">Patatin-like phospholipase family protein</fullName>
    </submittedName>
</protein>
<proteinExistence type="predicted"/>
<sequence>MKQSEIQRFPNLVFGGGGTRCFWHGGFLGSIYDLLAPTQKINAVSGGALSALAYVTKQEARLLDITGSHFDVAAGGPGNMSWARRRSGGDLFIHQVLYRTIVSIMMDNAAAVEAIAEGPQFTVQLAKPSRYGALATVLAYAAEVPARGSPHVRAARRMGAVPVYVDARQAAREGRFVDLVVAAASSPPVFDQLFWDGVAVIDGGVVDNAFPHEEGEDQLIMVTRPYPKLPVIEGRTYAKPSRKIATNKLDFTDRAGIEAAWKQGMDDGAAFRATLTA</sequence>
<dbReference type="GO" id="GO:0016787">
    <property type="term" value="F:hydrolase activity"/>
    <property type="evidence" value="ECO:0007669"/>
    <property type="project" value="UniProtKB-UniRule"/>
</dbReference>
<organism evidence="4 5">
    <name type="scientific">Pontivivens nitratireducens</name>
    <dbReference type="NCBI Taxonomy" id="2758038"/>
    <lineage>
        <taxon>Bacteria</taxon>
        <taxon>Pseudomonadati</taxon>
        <taxon>Pseudomonadota</taxon>
        <taxon>Alphaproteobacteria</taxon>
        <taxon>Rhodobacterales</taxon>
        <taxon>Paracoccaceae</taxon>
        <taxon>Pontivivens</taxon>
    </lineage>
</organism>
<feature type="active site" description="Proton acceptor" evidence="2">
    <location>
        <position position="202"/>
    </location>
</feature>
<gene>
    <name evidence="4" type="ORF">G8E03_11405</name>
</gene>
<keyword evidence="2" id="KW-0442">Lipid degradation</keyword>
<dbReference type="SUPFAM" id="SSF52151">
    <property type="entry name" value="FabD/lysophospholipase-like"/>
    <property type="match status" value="1"/>
</dbReference>
<evidence type="ECO:0000259" key="3">
    <source>
        <dbReference type="PROSITE" id="PS51635"/>
    </source>
</evidence>
<dbReference type="InterPro" id="IPR016035">
    <property type="entry name" value="Acyl_Trfase/lysoPLipase"/>
</dbReference>
<keyword evidence="5" id="KW-1185">Reference proteome</keyword>
<feature type="short sequence motif" description="DGA/G" evidence="2">
    <location>
        <begin position="202"/>
        <end position="204"/>
    </location>
</feature>
<accession>A0A6G7VMU4</accession>
<feature type="domain" description="PNPLA" evidence="3">
    <location>
        <begin position="12"/>
        <end position="216"/>
    </location>
</feature>
<dbReference type="Proteomes" id="UP000500791">
    <property type="component" value="Chromosome"/>
</dbReference>
<reference evidence="4 5" key="1">
    <citation type="submission" date="2020-03" db="EMBL/GenBank/DDBJ databases">
        <title>Complete genome sequence of Monaibacterium sp. ALG8 with diverse plasmids.</title>
        <authorList>
            <person name="Sun C."/>
        </authorList>
    </citation>
    <scope>NUCLEOTIDE SEQUENCE [LARGE SCALE GENOMIC DNA]</scope>
    <source>
        <strain evidence="4 5">ALG8</strain>
    </source>
</reference>
<dbReference type="GO" id="GO:0016042">
    <property type="term" value="P:lipid catabolic process"/>
    <property type="evidence" value="ECO:0007669"/>
    <property type="project" value="UniProtKB-UniRule"/>
</dbReference>
<evidence type="ECO:0000313" key="4">
    <source>
        <dbReference type="EMBL" id="QIK41324.1"/>
    </source>
</evidence>
<name>A0A6G7VMU4_9RHOB</name>
<dbReference type="RefSeq" id="WP_166191879.1">
    <property type="nucleotide sequence ID" value="NZ_CP049811.1"/>
</dbReference>
<keyword evidence="2" id="KW-0378">Hydrolase</keyword>
<evidence type="ECO:0000256" key="2">
    <source>
        <dbReference type="PROSITE-ProRule" id="PRU01161"/>
    </source>
</evidence>
<comment type="caution">
    <text evidence="2">Lacks conserved residue(s) required for the propagation of feature annotation.</text>
</comment>
<keyword evidence="1 2" id="KW-0443">Lipid metabolism</keyword>
<feature type="active site" description="Nucleophile" evidence="2">
    <location>
        <position position="45"/>
    </location>
</feature>
<evidence type="ECO:0000313" key="5">
    <source>
        <dbReference type="Proteomes" id="UP000500791"/>
    </source>
</evidence>
<dbReference type="EMBL" id="CP049811">
    <property type="protein sequence ID" value="QIK41324.1"/>
    <property type="molecule type" value="Genomic_DNA"/>
</dbReference>
<dbReference type="AlphaFoldDB" id="A0A6G7VMU4"/>
<dbReference type="Pfam" id="PF01734">
    <property type="entry name" value="Patatin"/>
    <property type="match status" value="1"/>
</dbReference>
<evidence type="ECO:0000256" key="1">
    <source>
        <dbReference type="ARBA" id="ARBA00023098"/>
    </source>
</evidence>